<keyword evidence="1" id="KW-1133">Transmembrane helix</keyword>
<reference evidence="2" key="2">
    <citation type="submission" date="2017-05" db="EMBL/GenBank/DDBJ databases">
        <authorList>
            <person name="Lin X.B."/>
            <person name="Stothard P."/>
            <person name="Tasseva G."/>
            <person name="Walter J."/>
        </authorList>
    </citation>
    <scope>NUCLEOTIDE SEQUENCE</scope>
    <source>
        <strain evidence="2">609u</strain>
    </source>
</reference>
<reference evidence="4 5" key="3">
    <citation type="submission" date="2017-09" db="EMBL/GenBank/DDBJ databases">
        <title>Tripartite evolution among Lactobacillus johnsonii, Lactobacillus taiwanensis, Lactobacillus reuteri and their rodent host.</title>
        <authorList>
            <person name="Wang T."/>
            <person name="Knowles S."/>
            <person name="Cheng C."/>
        </authorList>
    </citation>
    <scope>NUCLEOTIDE SEQUENCE [LARGE SCALE GENOMIC DNA]</scope>
    <source>
        <strain evidence="3 4">609q</strain>
        <strain evidence="2 5">609u</strain>
    </source>
</reference>
<organism evidence="3 4">
    <name type="scientific">Lactobacillus taiwanensis</name>
    <dbReference type="NCBI Taxonomy" id="508451"/>
    <lineage>
        <taxon>Bacteria</taxon>
        <taxon>Bacillati</taxon>
        <taxon>Bacillota</taxon>
        <taxon>Bacilli</taxon>
        <taxon>Lactobacillales</taxon>
        <taxon>Lactobacillaceae</taxon>
        <taxon>Lactobacillus</taxon>
    </lineage>
</organism>
<gene>
    <name evidence="2" type="ORF">CBF53_05740</name>
    <name evidence="3" type="ORF">CBF70_06430</name>
</gene>
<feature type="transmembrane region" description="Helical" evidence="1">
    <location>
        <begin position="73"/>
        <end position="91"/>
    </location>
</feature>
<dbReference type="Proteomes" id="UP000215828">
    <property type="component" value="Unassembled WGS sequence"/>
</dbReference>
<evidence type="ECO:0000313" key="3">
    <source>
        <dbReference type="EMBL" id="OYR91486.1"/>
    </source>
</evidence>
<keyword evidence="1" id="KW-0472">Membrane</keyword>
<comment type="caution">
    <text evidence="3">The sequence shown here is derived from an EMBL/GenBank/DDBJ whole genome shotgun (WGS) entry which is preliminary data.</text>
</comment>
<name>A0A256LEI6_9LACO</name>
<dbReference type="AlphaFoldDB" id="A0A256LEI6"/>
<evidence type="ECO:0000313" key="5">
    <source>
        <dbReference type="Proteomes" id="UP000216316"/>
    </source>
</evidence>
<dbReference type="EMBL" id="NGNV01000022">
    <property type="protein sequence ID" value="OYR88013.1"/>
    <property type="molecule type" value="Genomic_DNA"/>
</dbReference>
<dbReference type="GeneID" id="64332833"/>
<dbReference type="EMBL" id="NGNX01000022">
    <property type="protein sequence ID" value="OYR91486.1"/>
    <property type="molecule type" value="Genomic_DNA"/>
</dbReference>
<protein>
    <submittedName>
        <fullName evidence="3">Uncharacterized protein</fullName>
    </submittedName>
</protein>
<evidence type="ECO:0000313" key="4">
    <source>
        <dbReference type="Proteomes" id="UP000215828"/>
    </source>
</evidence>
<evidence type="ECO:0000313" key="2">
    <source>
        <dbReference type="EMBL" id="OYR88013.1"/>
    </source>
</evidence>
<feature type="transmembrane region" description="Helical" evidence="1">
    <location>
        <begin position="12"/>
        <end position="35"/>
    </location>
</feature>
<reference evidence="3 4" key="1">
    <citation type="submission" date="2017-04" db="EMBL/GenBank/DDBJ databases">
        <authorList>
            <person name="Afonso C.L."/>
            <person name="Miller P.J."/>
            <person name="Scott M.A."/>
            <person name="Spackman E."/>
            <person name="Goraichik I."/>
            <person name="Dimitrov K.M."/>
            <person name="Suarez D.L."/>
            <person name="Swayne D.E."/>
        </authorList>
    </citation>
    <scope>NUCLEOTIDE SEQUENCE [LARGE SCALE GENOMIC DNA]</scope>
    <source>
        <strain evidence="3 4">609q</strain>
    </source>
</reference>
<dbReference type="Proteomes" id="UP000216316">
    <property type="component" value="Unassembled WGS sequence"/>
</dbReference>
<dbReference type="RefSeq" id="WP_094496411.1">
    <property type="nucleotide sequence ID" value="NZ_CANAVJ010000001.1"/>
</dbReference>
<keyword evidence="1" id="KW-0812">Transmembrane</keyword>
<feature type="transmembrane region" description="Helical" evidence="1">
    <location>
        <begin position="41"/>
        <end position="61"/>
    </location>
</feature>
<keyword evidence="5" id="KW-1185">Reference proteome</keyword>
<proteinExistence type="predicted"/>
<accession>A0A256LEI6</accession>
<evidence type="ECO:0000256" key="1">
    <source>
        <dbReference type="SAM" id="Phobius"/>
    </source>
</evidence>
<sequence>MKIRENILKKRIATTLFYKYDVTTIFVLLALLNLGSPWGNFSYRMVMVLMNIVVGASMEYLVNRFSSTRRPLFKGLVALILLFINIIWILVTVI</sequence>